<dbReference type="Proteomes" id="UP000317909">
    <property type="component" value="Chromosome"/>
</dbReference>
<reference evidence="1 2" key="1">
    <citation type="submission" date="2019-02" db="EMBL/GenBank/DDBJ databases">
        <title>Deep-cultivation of Planctomycetes and their phenomic and genomic characterization uncovers novel biology.</title>
        <authorList>
            <person name="Wiegand S."/>
            <person name="Jogler M."/>
            <person name="Boedeker C."/>
            <person name="Pinto D."/>
            <person name="Vollmers J."/>
            <person name="Rivas-Marin E."/>
            <person name="Kohn T."/>
            <person name="Peeters S.H."/>
            <person name="Heuer A."/>
            <person name="Rast P."/>
            <person name="Oberbeckmann S."/>
            <person name="Bunk B."/>
            <person name="Jeske O."/>
            <person name="Meyerdierks A."/>
            <person name="Storesund J.E."/>
            <person name="Kallscheuer N."/>
            <person name="Luecker S."/>
            <person name="Lage O.M."/>
            <person name="Pohl T."/>
            <person name="Merkel B.J."/>
            <person name="Hornburger P."/>
            <person name="Mueller R.-W."/>
            <person name="Bruemmer F."/>
            <person name="Labrenz M."/>
            <person name="Spormann A.M."/>
            <person name="Op den Camp H."/>
            <person name="Overmann J."/>
            <person name="Amann R."/>
            <person name="Jetten M.S.M."/>
            <person name="Mascher T."/>
            <person name="Medema M.H."/>
            <person name="Devos D.P."/>
            <person name="Kaster A.-K."/>
            <person name="Ovreas L."/>
            <person name="Rohde M."/>
            <person name="Galperin M.Y."/>
            <person name="Jogler C."/>
        </authorList>
    </citation>
    <scope>NUCLEOTIDE SEQUENCE [LARGE SCALE GENOMIC DNA]</scope>
    <source>
        <strain evidence="1 2">I41</strain>
    </source>
</reference>
<dbReference type="EMBL" id="CP036339">
    <property type="protein sequence ID" value="QDT71279.1"/>
    <property type="molecule type" value="Genomic_DNA"/>
</dbReference>
<accession>A0A517TSD8</accession>
<dbReference type="KEGG" id="llh:I41_04350"/>
<keyword evidence="2" id="KW-1185">Reference proteome</keyword>
<name>A0A517TSD8_9BACT</name>
<proteinExistence type="predicted"/>
<dbReference type="OrthoDB" id="252714at2"/>
<gene>
    <name evidence="1" type="ORF">I41_04350</name>
</gene>
<evidence type="ECO:0000313" key="1">
    <source>
        <dbReference type="EMBL" id="QDT71279.1"/>
    </source>
</evidence>
<dbReference type="AlphaFoldDB" id="A0A517TSD8"/>
<sequence length="229" mass="26404">MGFLKKFFRNVYHEETPAAPASSFEALNEDQLEAHLGVSRYGSFTLSDAVRPSYALEVVPSCGFRHDTYRDEQSNRNVPVLMASASREQLFETFMELLDPLGSVVDVVLETSHDYNSTGHQDLYREHIDMPILQSILWDFEDMLVNDGCTGIAVLNPATPQEVQFDEHKLLIVYGKELRPYEQVLSDWNIPCRDDMRFITEAEHVHSTNDEYIQEFEQLKMRLGIESDY</sequence>
<evidence type="ECO:0000313" key="2">
    <source>
        <dbReference type="Proteomes" id="UP000317909"/>
    </source>
</evidence>
<protein>
    <submittedName>
        <fullName evidence="1">Uncharacterized protein</fullName>
    </submittedName>
</protein>
<organism evidence="1 2">
    <name type="scientific">Lacipirellula limnantheis</name>
    <dbReference type="NCBI Taxonomy" id="2528024"/>
    <lineage>
        <taxon>Bacteria</taxon>
        <taxon>Pseudomonadati</taxon>
        <taxon>Planctomycetota</taxon>
        <taxon>Planctomycetia</taxon>
        <taxon>Pirellulales</taxon>
        <taxon>Lacipirellulaceae</taxon>
        <taxon>Lacipirellula</taxon>
    </lineage>
</organism>
<dbReference type="RefSeq" id="WP_145430436.1">
    <property type="nucleotide sequence ID" value="NZ_CP036339.1"/>
</dbReference>